<reference evidence="1 2" key="1">
    <citation type="submission" date="2020-02" db="EMBL/GenBank/DDBJ databases">
        <title>Rhodobacter algicola sp. nov., isolated from microalga culture.</title>
        <authorList>
            <person name="Park C.-Y."/>
        </authorList>
    </citation>
    <scope>NUCLEOTIDE SEQUENCE [LARGE SCALE GENOMIC DNA]</scope>
    <source>
        <strain evidence="1 2">ETT8</strain>
    </source>
</reference>
<protein>
    <submittedName>
        <fullName evidence="1">Uncharacterized protein</fullName>
    </submittedName>
</protein>
<gene>
    <name evidence="1" type="ORF">G3572_03080</name>
</gene>
<dbReference type="RefSeq" id="WP_164609185.1">
    <property type="nucleotide sequence ID" value="NZ_JAAIKE010000001.1"/>
</dbReference>
<evidence type="ECO:0000313" key="1">
    <source>
        <dbReference type="EMBL" id="NEX45174.1"/>
    </source>
</evidence>
<comment type="caution">
    <text evidence="1">The sequence shown here is derived from an EMBL/GenBank/DDBJ whole genome shotgun (WGS) entry which is preliminary data.</text>
</comment>
<dbReference type="Proteomes" id="UP000481421">
    <property type="component" value="Unassembled WGS sequence"/>
</dbReference>
<dbReference type="EMBL" id="JAAIKE010000001">
    <property type="protein sequence ID" value="NEX45174.1"/>
    <property type="molecule type" value="Genomic_DNA"/>
</dbReference>
<dbReference type="AlphaFoldDB" id="A0A6B3RGJ3"/>
<name>A0A6B3RGJ3_9RHOB</name>
<evidence type="ECO:0000313" key="2">
    <source>
        <dbReference type="Proteomes" id="UP000481421"/>
    </source>
</evidence>
<keyword evidence="2" id="KW-1185">Reference proteome</keyword>
<proteinExistence type="predicted"/>
<sequence length="190" mass="20530">MAELLAALIGGMVGALAYPIAQWLRAPVIKLIPGYSDEAFFYEIAGGGRNVSIRAIASGRFGLCGPHAKECRAYVTSIERSDGKSYKAEAFLVRWSRAKTAEGVRLAEVTIPRGSARVIGVLTARHSEAPFVRLNEEYVPRDALKIIEPGFNYTITVRVTSSSGYADTSVKFGIDETGELVRQISSASSQ</sequence>
<organism evidence="1 2">
    <name type="scientific">Pseudotabrizicola algicola</name>
    <dbReference type="NCBI Taxonomy" id="2709381"/>
    <lineage>
        <taxon>Bacteria</taxon>
        <taxon>Pseudomonadati</taxon>
        <taxon>Pseudomonadota</taxon>
        <taxon>Alphaproteobacteria</taxon>
        <taxon>Rhodobacterales</taxon>
        <taxon>Paracoccaceae</taxon>
        <taxon>Pseudotabrizicola</taxon>
    </lineage>
</organism>
<accession>A0A6B3RGJ3</accession>